<feature type="transmembrane region" description="Helical" evidence="6">
    <location>
        <begin position="756"/>
        <end position="774"/>
    </location>
</feature>
<dbReference type="Gene3D" id="3.20.100.30">
    <property type="entry name" value="VTC, catalytic tunnel domain"/>
    <property type="match status" value="1"/>
</dbReference>
<dbReference type="InterPro" id="IPR051572">
    <property type="entry name" value="VTC_Complex_Subunit"/>
</dbReference>
<evidence type="ECO:0000313" key="10">
    <source>
        <dbReference type="Proteomes" id="UP000660262"/>
    </source>
</evidence>
<dbReference type="GO" id="GO:0006799">
    <property type="term" value="P:polyphosphate biosynthetic process"/>
    <property type="evidence" value="ECO:0007669"/>
    <property type="project" value="UniProtKB-ARBA"/>
</dbReference>
<dbReference type="InterPro" id="IPR003807">
    <property type="entry name" value="DUF202"/>
</dbReference>
<comment type="subcellular location">
    <subcellularLocation>
        <location evidence="1">Endomembrane system</location>
        <topology evidence="1">Multi-pass membrane protein</topology>
    </subcellularLocation>
</comment>
<evidence type="ECO:0000313" key="9">
    <source>
        <dbReference type="EMBL" id="GHP06705.1"/>
    </source>
</evidence>
<feature type="domain" description="VTC" evidence="8">
    <location>
        <begin position="306"/>
        <end position="585"/>
    </location>
</feature>
<gene>
    <name evidence="9" type="ORF">PPROV_000545000</name>
</gene>
<keyword evidence="4 6" id="KW-0472">Membrane</keyword>
<feature type="compositionally biased region" description="Acidic residues" evidence="5">
    <location>
        <begin position="659"/>
        <end position="668"/>
    </location>
</feature>
<feature type="domain" description="DUF202" evidence="7">
    <location>
        <begin position="747"/>
        <end position="841"/>
    </location>
</feature>
<organism evidence="9 10">
    <name type="scientific">Pycnococcus provasolii</name>
    <dbReference type="NCBI Taxonomy" id="41880"/>
    <lineage>
        <taxon>Eukaryota</taxon>
        <taxon>Viridiplantae</taxon>
        <taxon>Chlorophyta</taxon>
        <taxon>Pseudoscourfieldiophyceae</taxon>
        <taxon>Pseudoscourfieldiales</taxon>
        <taxon>Pycnococcaceae</taxon>
        <taxon>Pycnococcus</taxon>
    </lineage>
</organism>
<feature type="region of interest" description="Disordered" evidence="5">
    <location>
        <begin position="1"/>
        <end position="53"/>
    </location>
</feature>
<dbReference type="OrthoDB" id="6493944at2759"/>
<evidence type="ECO:0008006" key="11">
    <source>
        <dbReference type="Google" id="ProtNLM"/>
    </source>
</evidence>
<dbReference type="InterPro" id="IPR018966">
    <property type="entry name" value="VTC_domain"/>
</dbReference>
<protein>
    <recommendedName>
        <fullName evidence="11">VTC domain-containing protein</fullName>
    </recommendedName>
</protein>
<name>A0A830HIY6_9CHLO</name>
<evidence type="ECO:0000256" key="5">
    <source>
        <dbReference type="SAM" id="MobiDB-lite"/>
    </source>
</evidence>
<feature type="compositionally biased region" description="Low complexity" evidence="5">
    <location>
        <begin position="28"/>
        <end position="50"/>
    </location>
</feature>
<comment type="caution">
    <text evidence="9">The sequence shown here is derived from an EMBL/GenBank/DDBJ whole genome shotgun (WGS) entry which is preliminary data.</text>
</comment>
<accession>A0A830HIY6</accession>
<dbReference type="PANTHER" id="PTHR46140:SF1">
    <property type="entry name" value="VACUOLAR TRANSPORTER CHAPERONE COMPLEX SUBUNIT 4-RELATED"/>
    <property type="match status" value="1"/>
</dbReference>
<feature type="transmembrane region" description="Helical" evidence="6">
    <location>
        <begin position="857"/>
        <end position="876"/>
    </location>
</feature>
<evidence type="ECO:0000256" key="4">
    <source>
        <dbReference type="ARBA" id="ARBA00023136"/>
    </source>
</evidence>
<dbReference type="GO" id="GO:0012505">
    <property type="term" value="C:endomembrane system"/>
    <property type="evidence" value="ECO:0007669"/>
    <property type="project" value="UniProtKB-SubCell"/>
</dbReference>
<evidence type="ECO:0000259" key="8">
    <source>
        <dbReference type="Pfam" id="PF09359"/>
    </source>
</evidence>
<keyword evidence="10" id="KW-1185">Reference proteome</keyword>
<keyword evidence="3 6" id="KW-1133">Transmembrane helix</keyword>
<sequence>MSTAVDEDGAEEEEEEEEKDGSIISVATTATSSSHNTSTTTTNITTTTTNNDEDDDEQCFRMLDEAFLQTQEHKSDSEEFCGGNQSARAVDLATLAARMFACKLRGHANDAASRVHVALDVSWNELLLPSLQDLKYAAGNDDGDESSILSPRGTRRKDALRRARARLDHFAARLNKIARCAQRGRAAIEDRARAFVARANAVADASSRLDHVRALASSAAAAAFYGDSDDDEEAARLLALRQTHEWLEPAVLALSDGLEICRRVSTLLFEEEEAFVAYANADSVSGDDDNNDGKKGTWTPPSTFERTTIKFWVRNCDVTALRILLSKHLPILVFGHRQGDLATELGCEGASFRYDTFAHRIGDVATSAISSVYLDDEKQSVYHERLLREDLATLLRVRWYSETRDASDGGMPLFLERKTHRDAWTGETSRKERAPIRQSHVVPFLGGELGGLLAACDSLKEGDKEDERCALLRDAYDMVKDNGLAPSVRTAYRRMAFQSDSDNAVRASLDTQLHFVREKKMNAKDDWCLSDDDDDVTKGAVPFPYAVFELKTAAEPPEWVESLLESGLVVQAMKFSKFLTATCLLRSGTCVRTPYWMTTAADDEGRLDVCLIDELDMAIPEPRWELGMEPLVGGGGGGNPAEEKKKEKELEEGGGGGGGDDDDGNSSILEIDDTAIDIPPLREFDVMMVDNNNNNRKDTTSTATTSASWPSRIRRSFRRISSVGGSSREIPPPIPKGRVVRTRIEPKTFFAAERTLLSWLQVAVLILLISLSLLSNALGGGGGGGVIIMPQGEGAASTAAADQQQRAQHAKTTRLVGIIFGPVAIAVMAYAIAVYHWRTRAILSRAELRYDDTFGPTALVLILIVICVVCVSLAAMA</sequence>
<feature type="compositionally biased region" description="Acidic residues" evidence="5">
    <location>
        <begin position="1"/>
        <end position="19"/>
    </location>
</feature>
<feature type="compositionally biased region" description="Basic and acidic residues" evidence="5">
    <location>
        <begin position="641"/>
        <end position="651"/>
    </location>
</feature>
<dbReference type="AlphaFoldDB" id="A0A830HIY6"/>
<dbReference type="EMBL" id="BNJQ01000014">
    <property type="protein sequence ID" value="GHP06705.1"/>
    <property type="molecule type" value="Genomic_DNA"/>
</dbReference>
<feature type="transmembrane region" description="Helical" evidence="6">
    <location>
        <begin position="815"/>
        <end position="837"/>
    </location>
</feature>
<feature type="region of interest" description="Disordered" evidence="5">
    <location>
        <begin position="627"/>
        <end position="668"/>
    </location>
</feature>
<dbReference type="InterPro" id="IPR042267">
    <property type="entry name" value="VTC_sf"/>
</dbReference>
<dbReference type="Pfam" id="PF09359">
    <property type="entry name" value="VTC"/>
    <property type="match status" value="1"/>
</dbReference>
<dbReference type="Proteomes" id="UP000660262">
    <property type="component" value="Unassembled WGS sequence"/>
</dbReference>
<dbReference type="Pfam" id="PF02656">
    <property type="entry name" value="DUF202"/>
    <property type="match status" value="1"/>
</dbReference>
<evidence type="ECO:0000256" key="1">
    <source>
        <dbReference type="ARBA" id="ARBA00004127"/>
    </source>
</evidence>
<evidence type="ECO:0000256" key="2">
    <source>
        <dbReference type="ARBA" id="ARBA00022692"/>
    </source>
</evidence>
<reference evidence="9" key="1">
    <citation type="submission" date="2020-10" db="EMBL/GenBank/DDBJ databases">
        <title>Unveiling of a novel bifunctional photoreceptor, Dualchrome1, isolated from a cosmopolitan green alga.</title>
        <authorList>
            <person name="Suzuki S."/>
            <person name="Kawachi M."/>
        </authorList>
    </citation>
    <scope>NUCLEOTIDE SEQUENCE</scope>
    <source>
        <strain evidence="9">NIES 2893</strain>
    </source>
</reference>
<keyword evidence="2 6" id="KW-0812">Transmembrane</keyword>
<evidence type="ECO:0000256" key="6">
    <source>
        <dbReference type="SAM" id="Phobius"/>
    </source>
</evidence>
<evidence type="ECO:0000259" key="7">
    <source>
        <dbReference type="Pfam" id="PF02656"/>
    </source>
</evidence>
<dbReference type="PANTHER" id="PTHR46140">
    <property type="entry name" value="VACUOLAR TRANSPORTER CHAPERONE 1-RELATED"/>
    <property type="match status" value="1"/>
</dbReference>
<evidence type="ECO:0000256" key="3">
    <source>
        <dbReference type="ARBA" id="ARBA00022989"/>
    </source>
</evidence>
<proteinExistence type="predicted"/>